<proteinExistence type="inferred from homology"/>
<name>A0A4Y7TKV0_COPMI</name>
<evidence type="ECO:0008006" key="8">
    <source>
        <dbReference type="Google" id="ProtNLM"/>
    </source>
</evidence>
<feature type="chain" id="PRO_5021387746" description="Alpha/beta-hydrolase" evidence="3">
    <location>
        <begin position="23"/>
        <end position="641"/>
    </location>
</feature>
<sequence length="641" mass="68771">MLSRRILSAISLTLFHLPLAFGSSCDLTKRANVTKTEAEIWGGINPTKDLVWHPCYPEAGTFECARLTVPLDYSDPGGREAAIALIRKPATTQEGYRGPILFNPGGPGGSGVEWFLAVGNDFATILGPQFDIVSFDPRDWFADVAVSTRDSKVNPRAVHFDTDVERVLFSTSVTGSFPLVKDGKVTNAERIWAAYQVLGSLAASHDDGYLKHITTENTATDMLSIVQAYGQEKLQYLGFSYGTVLGATFAALYPDKIERMVLDGVVDSEDYYASKSSQVGYMQPLTIKLAQWLTALLDTNKTLQLFFDNCAEAGPTECAFYAADPSDIQRNLTALQDKLLIEPVPVKTDAYYGIIDRAALEIAIFMSLYVPYALFKPLAGALAQLAAGNGTALLSMFGDPETYTCSCDEHAHDWDGVLEGQTTVACNDGAEVPKSLKQLQKYWDGLAGISPFATYVGIIRAGCTNWPRNKKPFSGPFVGNTSHPILLIGNTADPITPLASAKKMAQGFKDSVVLTIDAGGHCSLNAPSICAQQYIRQYFQAGTLPEEGTVCDPIFPNSFLVPASLLEGSSGASGSGLVGRQDVDVEFLAAVQDVAGKVGSGFRVPGTSKSVCQASRAKAGLTFIAAGPGYLAVAPPNFRYK</sequence>
<dbReference type="Pfam" id="PF00561">
    <property type="entry name" value="Abhydrolase_1"/>
    <property type="match status" value="1"/>
</dbReference>
<gene>
    <name evidence="6" type="ORF">FA13DRAFT_1707039</name>
</gene>
<protein>
    <recommendedName>
        <fullName evidence="8">Alpha/beta-hydrolase</fullName>
    </recommendedName>
</protein>
<dbReference type="Proteomes" id="UP000298030">
    <property type="component" value="Unassembled WGS sequence"/>
</dbReference>
<evidence type="ECO:0000256" key="3">
    <source>
        <dbReference type="SAM" id="SignalP"/>
    </source>
</evidence>
<dbReference type="STRING" id="71717.A0A4Y7TKV0"/>
<organism evidence="6 7">
    <name type="scientific">Coprinellus micaceus</name>
    <name type="common">Glistening ink-cap mushroom</name>
    <name type="synonym">Coprinus micaceus</name>
    <dbReference type="NCBI Taxonomy" id="71717"/>
    <lineage>
        <taxon>Eukaryota</taxon>
        <taxon>Fungi</taxon>
        <taxon>Dikarya</taxon>
        <taxon>Basidiomycota</taxon>
        <taxon>Agaricomycotina</taxon>
        <taxon>Agaricomycetes</taxon>
        <taxon>Agaricomycetidae</taxon>
        <taxon>Agaricales</taxon>
        <taxon>Agaricineae</taxon>
        <taxon>Psathyrellaceae</taxon>
        <taxon>Coprinellus</taxon>
    </lineage>
</organism>
<dbReference type="SUPFAM" id="SSF53474">
    <property type="entry name" value="alpha/beta-Hydrolases"/>
    <property type="match status" value="1"/>
</dbReference>
<dbReference type="InterPro" id="IPR051601">
    <property type="entry name" value="Serine_prot/Carboxylest_S33"/>
</dbReference>
<dbReference type="InterPro" id="IPR029058">
    <property type="entry name" value="AB_hydrolase_fold"/>
</dbReference>
<dbReference type="AlphaFoldDB" id="A0A4Y7TKV0"/>
<dbReference type="PANTHER" id="PTHR43248">
    <property type="entry name" value="2-SUCCINYL-6-HYDROXY-2,4-CYCLOHEXADIENE-1-CARBOXYLATE SYNTHASE"/>
    <property type="match status" value="1"/>
</dbReference>
<feature type="signal peptide" evidence="3">
    <location>
        <begin position="1"/>
        <end position="22"/>
    </location>
</feature>
<dbReference type="EMBL" id="QPFP01000008">
    <property type="protein sequence ID" value="TEB34815.1"/>
    <property type="molecule type" value="Genomic_DNA"/>
</dbReference>
<keyword evidence="7" id="KW-1185">Reference proteome</keyword>
<dbReference type="InterPro" id="IPR000073">
    <property type="entry name" value="AB_hydrolase_1"/>
</dbReference>
<feature type="domain" description="AB hydrolase-1" evidence="4">
    <location>
        <begin position="212"/>
        <end position="265"/>
    </location>
</feature>
<feature type="domain" description="Peptidase S33 tripeptidyl aminopeptidase-like C-terminal" evidence="5">
    <location>
        <begin position="455"/>
        <end position="551"/>
    </location>
</feature>
<evidence type="ECO:0000256" key="2">
    <source>
        <dbReference type="ARBA" id="ARBA00022801"/>
    </source>
</evidence>
<dbReference type="Pfam" id="PF08386">
    <property type="entry name" value="Abhydrolase_4"/>
    <property type="match status" value="1"/>
</dbReference>
<evidence type="ECO:0000313" key="6">
    <source>
        <dbReference type="EMBL" id="TEB34815.1"/>
    </source>
</evidence>
<dbReference type="PANTHER" id="PTHR43248:SF25">
    <property type="entry name" value="AB HYDROLASE-1 DOMAIN-CONTAINING PROTEIN-RELATED"/>
    <property type="match status" value="1"/>
</dbReference>
<dbReference type="InterPro" id="IPR013595">
    <property type="entry name" value="Pept_S33_TAP-like_C"/>
</dbReference>
<keyword evidence="3" id="KW-0732">Signal</keyword>
<accession>A0A4Y7TKV0</accession>
<evidence type="ECO:0000256" key="1">
    <source>
        <dbReference type="ARBA" id="ARBA00010088"/>
    </source>
</evidence>
<keyword evidence="2" id="KW-0378">Hydrolase</keyword>
<comment type="caution">
    <text evidence="6">The sequence shown here is derived from an EMBL/GenBank/DDBJ whole genome shotgun (WGS) entry which is preliminary data.</text>
</comment>
<reference evidence="6 7" key="1">
    <citation type="journal article" date="2019" name="Nat. Ecol. Evol.">
        <title>Megaphylogeny resolves global patterns of mushroom evolution.</title>
        <authorList>
            <person name="Varga T."/>
            <person name="Krizsan K."/>
            <person name="Foldi C."/>
            <person name="Dima B."/>
            <person name="Sanchez-Garcia M."/>
            <person name="Sanchez-Ramirez S."/>
            <person name="Szollosi G.J."/>
            <person name="Szarkandi J.G."/>
            <person name="Papp V."/>
            <person name="Albert L."/>
            <person name="Andreopoulos W."/>
            <person name="Angelini C."/>
            <person name="Antonin V."/>
            <person name="Barry K.W."/>
            <person name="Bougher N.L."/>
            <person name="Buchanan P."/>
            <person name="Buyck B."/>
            <person name="Bense V."/>
            <person name="Catcheside P."/>
            <person name="Chovatia M."/>
            <person name="Cooper J."/>
            <person name="Damon W."/>
            <person name="Desjardin D."/>
            <person name="Finy P."/>
            <person name="Geml J."/>
            <person name="Haridas S."/>
            <person name="Hughes K."/>
            <person name="Justo A."/>
            <person name="Karasinski D."/>
            <person name="Kautmanova I."/>
            <person name="Kiss B."/>
            <person name="Kocsube S."/>
            <person name="Kotiranta H."/>
            <person name="LaButti K.M."/>
            <person name="Lechner B.E."/>
            <person name="Liimatainen K."/>
            <person name="Lipzen A."/>
            <person name="Lukacs Z."/>
            <person name="Mihaltcheva S."/>
            <person name="Morgado L.N."/>
            <person name="Niskanen T."/>
            <person name="Noordeloos M.E."/>
            <person name="Ohm R.A."/>
            <person name="Ortiz-Santana B."/>
            <person name="Ovrebo C."/>
            <person name="Racz N."/>
            <person name="Riley R."/>
            <person name="Savchenko A."/>
            <person name="Shiryaev A."/>
            <person name="Soop K."/>
            <person name="Spirin V."/>
            <person name="Szebenyi C."/>
            <person name="Tomsovsky M."/>
            <person name="Tulloss R.E."/>
            <person name="Uehling J."/>
            <person name="Grigoriev I.V."/>
            <person name="Vagvolgyi C."/>
            <person name="Papp T."/>
            <person name="Martin F.M."/>
            <person name="Miettinen O."/>
            <person name="Hibbett D.S."/>
            <person name="Nagy L.G."/>
        </authorList>
    </citation>
    <scope>NUCLEOTIDE SEQUENCE [LARGE SCALE GENOMIC DNA]</scope>
    <source>
        <strain evidence="6 7">FP101781</strain>
    </source>
</reference>
<comment type="similarity">
    <text evidence="1">Belongs to the peptidase S33 family.</text>
</comment>
<dbReference type="PROSITE" id="PS51257">
    <property type="entry name" value="PROKAR_LIPOPROTEIN"/>
    <property type="match status" value="1"/>
</dbReference>
<dbReference type="Gene3D" id="3.40.50.1820">
    <property type="entry name" value="alpha/beta hydrolase"/>
    <property type="match status" value="1"/>
</dbReference>
<evidence type="ECO:0000259" key="4">
    <source>
        <dbReference type="Pfam" id="PF00561"/>
    </source>
</evidence>
<dbReference type="GO" id="GO:0016787">
    <property type="term" value="F:hydrolase activity"/>
    <property type="evidence" value="ECO:0007669"/>
    <property type="project" value="UniProtKB-KW"/>
</dbReference>
<evidence type="ECO:0000313" key="7">
    <source>
        <dbReference type="Proteomes" id="UP000298030"/>
    </source>
</evidence>
<evidence type="ECO:0000259" key="5">
    <source>
        <dbReference type="Pfam" id="PF08386"/>
    </source>
</evidence>
<dbReference type="OrthoDB" id="425534at2759"/>